<accession>A0AAN6MVJ4</accession>
<dbReference type="EMBL" id="MU854061">
    <property type="protein sequence ID" value="KAK3933825.1"/>
    <property type="molecule type" value="Genomic_DNA"/>
</dbReference>
<comment type="caution">
    <text evidence="4">The sequence shown here is derived from an EMBL/GenBank/DDBJ whole genome shotgun (WGS) entry which is preliminary data.</text>
</comment>
<feature type="region of interest" description="Disordered" evidence="2">
    <location>
        <begin position="22"/>
        <end position="58"/>
    </location>
</feature>
<evidence type="ECO:0000313" key="5">
    <source>
        <dbReference type="Proteomes" id="UP001303473"/>
    </source>
</evidence>
<dbReference type="Gene3D" id="3.30.40.10">
    <property type="entry name" value="Zinc/RING finger domain, C3HC4 (zinc finger)"/>
    <property type="match status" value="1"/>
</dbReference>
<dbReference type="Proteomes" id="UP001303473">
    <property type="component" value="Unassembled WGS sequence"/>
</dbReference>
<gene>
    <name evidence="4" type="ORF">QBC46DRAFT_348226</name>
</gene>
<evidence type="ECO:0000313" key="4">
    <source>
        <dbReference type="EMBL" id="KAK3933825.1"/>
    </source>
</evidence>
<evidence type="ECO:0000256" key="2">
    <source>
        <dbReference type="SAM" id="MobiDB-lite"/>
    </source>
</evidence>
<evidence type="ECO:0000259" key="3">
    <source>
        <dbReference type="PROSITE" id="PS50089"/>
    </source>
</evidence>
<name>A0AAN6MVJ4_9PEZI</name>
<dbReference type="PROSITE" id="PS50089">
    <property type="entry name" value="ZF_RING_2"/>
    <property type="match status" value="1"/>
</dbReference>
<evidence type="ECO:0000256" key="1">
    <source>
        <dbReference type="PROSITE-ProRule" id="PRU00175"/>
    </source>
</evidence>
<organism evidence="4 5">
    <name type="scientific">Diplogelasinospora grovesii</name>
    <dbReference type="NCBI Taxonomy" id="303347"/>
    <lineage>
        <taxon>Eukaryota</taxon>
        <taxon>Fungi</taxon>
        <taxon>Dikarya</taxon>
        <taxon>Ascomycota</taxon>
        <taxon>Pezizomycotina</taxon>
        <taxon>Sordariomycetes</taxon>
        <taxon>Sordariomycetidae</taxon>
        <taxon>Sordariales</taxon>
        <taxon>Diplogelasinosporaceae</taxon>
        <taxon>Diplogelasinospora</taxon>
    </lineage>
</organism>
<dbReference type="InterPro" id="IPR001841">
    <property type="entry name" value="Znf_RING"/>
</dbReference>
<dbReference type="SUPFAM" id="SSF57850">
    <property type="entry name" value="RING/U-box"/>
    <property type="match status" value="1"/>
</dbReference>
<feature type="non-terminal residue" evidence="4">
    <location>
        <position position="247"/>
    </location>
</feature>
<keyword evidence="1" id="KW-0479">Metal-binding</keyword>
<proteinExistence type="predicted"/>
<feature type="compositionally biased region" description="Pro residues" evidence="2">
    <location>
        <begin position="36"/>
        <end position="46"/>
    </location>
</feature>
<dbReference type="GO" id="GO:0008270">
    <property type="term" value="F:zinc ion binding"/>
    <property type="evidence" value="ECO:0007669"/>
    <property type="project" value="UniProtKB-KW"/>
</dbReference>
<feature type="domain" description="RING-type" evidence="3">
    <location>
        <begin position="95"/>
        <end position="153"/>
    </location>
</feature>
<dbReference type="AlphaFoldDB" id="A0AAN6MVJ4"/>
<keyword evidence="1" id="KW-0862">Zinc</keyword>
<keyword evidence="5" id="KW-1185">Reference proteome</keyword>
<sequence>MSQPRYLAPGARSRLYDDLATSLALDSGDRAAPRSRLPPPSPPLESPPASTTDKPGQEEQHLWHDVRLYLLGLGGPGGPLRPGSPVVAPAPVVICPICRGAELDVIGVPPSGRADLTRSPGVVTSCGHMFCVPCWDQFWGNQLEEWRPNYHCPWSCRLSTFDCDCGVNSIAAVTLPGRAREQGSRIVILPDLASTPTIITLPGDPEFEIIRMIADVRNVVLHFGFYYSWPPRCMSCLEKMEGTGSTA</sequence>
<keyword evidence="1" id="KW-0863">Zinc-finger</keyword>
<reference evidence="5" key="1">
    <citation type="journal article" date="2023" name="Mol. Phylogenet. Evol.">
        <title>Genome-scale phylogeny and comparative genomics of the fungal order Sordariales.</title>
        <authorList>
            <person name="Hensen N."/>
            <person name="Bonometti L."/>
            <person name="Westerberg I."/>
            <person name="Brannstrom I.O."/>
            <person name="Guillou S."/>
            <person name="Cros-Aarteil S."/>
            <person name="Calhoun S."/>
            <person name="Haridas S."/>
            <person name="Kuo A."/>
            <person name="Mondo S."/>
            <person name="Pangilinan J."/>
            <person name="Riley R."/>
            <person name="LaButti K."/>
            <person name="Andreopoulos B."/>
            <person name="Lipzen A."/>
            <person name="Chen C."/>
            <person name="Yan M."/>
            <person name="Daum C."/>
            <person name="Ng V."/>
            <person name="Clum A."/>
            <person name="Steindorff A."/>
            <person name="Ohm R.A."/>
            <person name="Martin F."/>
            <person name="Silar P."/>
            <person name="Natvig D.O."/>
            <person name="Lalanne C."/>
            <person name="Gautier V."/>
            <person name="Ament-Velasquez S.L."/>
            <person name="Kruys A."/>
            <person name="Hutchinson M.I."/>
            <person name="Powell A.J."/>
            <person name="Barry K."/>
            <person name="Miller A.N."/>
            <person name="Grigoriev I.V."/>
            <person name="Debuchy R."/>
            <person name="Gladieux P."/>
            <person name="Hiltunen Thoren M."/>
            <person name="Johannesson H."/>
        </authorList>
    </citation>
    <scope>NUCLEOTIDE SEQUENCE [LARGE SCALE GENOMIC DNA]</scope>
    <source>
        <strain evidence="5">CBS 340.73</strain>
    </source>
</reference>
<dbReference type="InterPro" id="IPR013083">
    <property type="entry name" value="Znf_RING/FYVE/PHD"/>
</dbReference>
<protein>
    <recommendedName>
        <fullName evidence="3">RING-type domain-containing protein</fullName>
    </recommendedName>
</protein>